<sequence length="250" mass="26073">MGLGHLGQAYGWVLSWLNYADPTQVQVVLQDTDKTAIANRSTGVLTPAASHDLMKTRLVAAALDSIGYDTRIVERSLDDNLKISAADVHVALIGVDNLPARRAISNVGWKLAIDTGLGAGATDFCSILLRRFPSNTSSTQVVGWTDPVVGGAPVPDTPAFADLSERMDRCGLVVLAGKAVGASFVGIVAATLAVAEAVRELHGGRGTDVTNLNLDSVELHLAPSTAEGDVIPLPLRTLGDAADKSVDLSQ</sequence>
<reference evidence="1 2" key="1">
    <citation type="submission" date="2018-01" db="EMBL/GenBank/DDBJ databases">
        <title>Comparative genomics of Mycobacterium mucogenicum and Mycobacterium neoaurum clade members emphasizing tRNA and non-coding RNA.</title>
        <authorList>
            <person name="Behra P.R.K."/>
            <person name="Pettersson B.M.F."/>
            <person name="Das S."/>
            <person name="Dasgupta S."/>
            <person name="Kirsebom L.A."/>
        </authorList>
    </citation>
    <scope>NUCLEOTIDE SEQUENCE [LARGE SCALE GENOMIC DNA]</scope>
    <source>
        <strain evidence="1 2">DSM 45104</strain>
    </source>
</reference>
<accession>A0AA94R715</accession>
<comment type="caution">
    <text evidence="1">The sequence shown here is derived from an EMBL/GenBank/DDBJ whole genome shotgun (WGS) entry which is preliminary data.</text>
</comment>
<proteinExistence type="predicted"/>
<organism evidence="1 2">
    <name type="scientific">Mycolicibacterium phocaicum</name>
    <dbReference type="NCBI Taxonomy" id="319706"/>
    <lineage>
        <taxon>Bacteria</taxon>
        <taxon>Bacillati</taxon>
        <taxon>Actinomycetota</taxon>
        <taxon>Actinomycetes</taxon>
        <taxon>Mycobacteriales</taxon>
        <taxon>Mycobacteriaceae</taxon>
        <taxon>Mycolicibacterium</taxon>
    </lineage>
</organism>
<evidence type="ECO:0000313" key="2">
    <source>
        <dbReference type="Proteomes" id="UP000309984"/>
    </source>
</evidence>
<keyword evidence="2" id="KW-1185">Reference proteome</keyword>
<gene>
    <name evidence="1" type="ORF">C1S79_27905</name>
</gene>
<evidence type="ECO:0000313" key="1">
    <source>
        <dbReference type="EMBL" id="TLH58318.1"/>
    </source>
</evidence>
<protein>
    <submittedName>
        <fullName evidence="1">Uncharacterized protein</fullName>
    </submittedName>
</protein>
<dbReference type="AlphaFoldDB" id="A0AA94R715"/>
<name>A0AA94R715_9MYCO</name>
<dbReference type="EMBL" id="POTM01000069">
    <property type="protein sequence ID" value="TLH58318.1"/>
    <property type="molecule type" value="Genomic_DNA"/>
</dbReference>
<dbReference type="Proteomes" id="UP000309984">
    <property type="component" value="Unassembled WGS sequence"/>
</dbReference>